<accession>A0A7I8BFR3</accession>
<dbReference type="SUPFAM" id="SSF52540">
    <property type="entry name" value="P-loop containing nucleoside triphosphate hydrolases"/>
    <property type="match status" value="2"/>
</dbReference>
<dbReference type="PROSITE" id="PS51194">
    <property type="entry name" value="HELICASE_CTER"/>
    <property type="match status" value="1"/>
</dbReference>
<dbReference type="NCBIfam" id="NF041062">
    <property type="entry name" value="DpdE"/>
    <property type="match status" value="1"/>
</dbReference>
<dbReference type="InterPro" id="IPR038718">
    <property type="entry name" value="SNF2-like_sf"/>
</dbReference>
<dbReference type="EMBL" id="AP023174">
    <property type="protein sequence ID" value="BCF87101.1"/>
    <property type="molecule type" value="Genomic_DNA"/>
</dbReference>
<dbReference type="Gene3D" id="3.40.50.300">
    <property type="entry name" value="P-loop containing nucleotide triphosphate hydrolases"/>
    <property type="match status" value="1"/>
</dbReference>
<dbReference type="PANTHER" id="PTHR45766:SF6">
    <property type="entry name" value="SWI_SNF-RELATED MATRIX-ASSOCIATED ACTIN-DEPENDENT REGULATOR OF CHROMATIN SUBFAMILY A-LIKE PROTEIN 1"/>
    <property type="match status" value="1"/>
</dbReference>
<evidence type="ECO:0000259" key="2">
    <source>
        <dbReference type="PROSITE" id="PS51192"/>
    </source>
</evidence>
<protein>
    <recommendedName>
        <fullName evidence="6">ATP-dependent helicase HepA</fullName>
    </recommendedName>
</protein>
<dbReference type="SMART" id="SM00487">
    <property type="entry name" value="DEXDc"/>
    <property type="match status" value="1"/>
</dbReference>
<reference evidence="4 5" key="1">
    <citation type="journal article" date="2020" name="Genes (Basel)">
        <title>Genomic Comparison of Insect Gut Symbionts from Divergent Burkholderia Subclades.</title>
        <authorList>
            <person name="Takeshita K."/>
            <person name="Kikuchi Y."/>
        </authorList>
    </citation>
    <scope>NUCLEOTIDE SEQUENCE [LARGE SCALE GENOMIC DNA]</scope>
    <source>
        <strain evidence="4 5">PGU16</strain>
    </source>
</reference>
<evidence type="ECO:0000313" key="4">
    <source>
        <dbReference type="EMBL" id="BCF87101.1"/>
    </source>
</evidence>
<dbReference type="KEGG" id="plad:PPGU16_01680"/>
<evidence type="ECO:0000313" key="5">
    <source>
        <dbReference type="Proteomes" id="UP000510888"/>
    </source>
</evidence>
<dbReference type="PROSITE" id="PS51192">
    <property type="entry name" value="HELICASE_ATP_BIND_1"/>
    <property type="match status" value="1"/>
</dbReference>
<evidence type="ECO:0000259" key="3">
    <source>
        <dbReference type="PROSITE" id="PS51194"/>
    </source>
</evidence>
<dbReference type="GO" id="GO:0016787">
    <property type="term" value="F:hydrolase activity"/>
    <property type="evidence" value="ECO:0007669"/>
    <property type="project" value="UniProtKB-KW"/>
</dbReference>
<sequence>MLFRRVSEKPDIERIRVYFGGSAVMPAARPEVGAFVQITAVPYSAWGIGKFAGATNGIARVQYFDAPGAEPQVVESSLTNIKPICLPTQTRVFRRQSTGRWQVGRVTDGNGAAIFVQFPNGESANVEAADLQVRWNRPLRDPLPLLTSEATETPFLADARSAFTRQVALQYSAASGITAALSSSIELVDYQFEVVRRVLTDPVQRYLLADEVGLGKTIEAGVIIRQFFLDIPPGSSHAVVLAPPALVAQWREELTTRFGLGNDLDDFLHVVSHEDVADVEDELANAGLLVVDEAHHLSRFSSEHEITLYRRLQAHAHRIPRLLLLSATPVLSDPEGFLRVLHLLDPVAFPLDDLDGFNRRIATRQVVAEVVAMLTPENLWSLTGELDRLQEAYGEDITLMEKVDALRAILNAFPDEEDEAYVNALADLKTHLVESYRLHRRILRNRRKSLQWATPRRAGLKRVPFRSAGAERWRRQLEELRLHLNGLDTLPATLRAAVLGHVLNSRDRTSVRKLLEQHNIRDDEALEIADALDGSAERMRDGQERLDTLTATLEGILATPNAQVVVFCSDRTDADRAAQHLQRSFGAQVVRHEVRANCEDEDTPLPWQKFLSTTDKVRVLVCDARAEEGVNLHGGKKIAVHFDMPGSPNRCEQRLGRLDRFGKGDPIVSYALHDESNPDEGAWIDTLDTGWQVFNRSVASLQYLIESALQTLEEEWFAQGTPAIREHATALSGPMGLVERERKQIDHQDGLDALGEQELDAMEQVDECDQSWREWRAALIRFAGEALKFQVRYDGSRPINQDSDEAFRLAYVMEHGVPRTLIPMGGYLRTFLQSIDVDAPSDRSRSPLTYRYVFRRQNALTRAARSQGVRVLRVGDPLVASLEAFCEQDDRGRAFAMWRVDREYEVHDPSGADLFFRFDFIIRPAALVAKLDGRGADGQSILEQSLTRKSQALLAPMFLRIWVDGSGAVVSTPSELMEASYTDFWQGTRRDFNLNPRRWRDLPSPIQTSWLRDWPALCAEARQTAEAAALQSDACRAHVRQALTALDREERLRHAQTESRLARLTGAQRRCELEERSNDDALCAAIRNSLAEPDIDLDVAGVVFLASEDPFEQ</sequence>
<evidence type="ECO:0000256" key="1">
    <source>
        <dbReference type="ARBA" id="ARBA00022801"/>
    </source>
</evidence>
<dbReference type="PANTHER" id="PTHR45766">
    <property type="entry name" value="DNA ANNEALING HELICASE AND ENDONUCLEASE ZRANB3 FAMILY MEMBER"/>
    <property type="match status" value="1"/>
</dbReference>
<dbReference type="Proteomes" id="UP000510888">
    <property type="component" value="Chromosome 1"/>
</dbReference>
<dbReference type="InterPro" id="IPR001650">
    <property type="entry name" value="Helicase_C-like"/>
</dbReference>
<evidence type="ECO:0008006" key="6">
    <source>
        <dbReference type="Google" id="ProtNLM"/>
    </source>
</evidence>
<proteinExistence type="predicted"/>
<dbReference type="Pfam" id="PF00271">
    <property type="entry name" value="Helicase_C"/>
    <property type="match status" value="1"/>
</dbReference>
<keyword evidence="1" id="KW-0378">Hydrolase</keyword>
<dbReference type="Gene3D" id="3.40.50.10810">
    <property type="entry name" value="Tandem AAA-ATPase domain"/>
    <property type="match status" value="1"/>
</dbReference>
<name>A0A7I8BFR3_9BURK</name>
<feature type="domain" description="Helicase ATP-binding" evidence="2">
    <location>
        <begin position="197"/>
        <end position="347"/>
    </location>
</feature>
<keyword evidence="5" id="KW-1185">Reference proteome</keyword>
<dbReference type="RefSeq" id="WP_180721289.1">
    <property type="nucleotide sequence ID" value="NZ_AP023174.1"/>
</dbReference>
<feature type="domain" description="Helicase C-terminal" evidence="3">
    <location>
        <begin position="545"/>
        <end position="709"/>
    </location>
</feature>
<organism evidence="4 5">
    <name type="scientific">Paraburkholderia largidicola</name>
    <dbReference type="NCBI Taxonomy" id="3014751"/>
    <lineage>
        <taxon>Bacteria</taxon>
        <taxon>Pseudomonadati</taxon>
        <taxon>Pseudomonadota</taxon>
        <taxon>Betaproteobacteria</taxon>
        <taxon>Burkholderiales</taxon>
        <taxon>Burkholderiaceae</taxon>
        <taxon>Paraburkholderia</taxon>
    </lineage>
</organism>
<dbReference type="AlphaFoldDB" id="A0A7I8BFR3"/>
<dbReference type="InterPro" id="IPR014001">
    <property type="entry name" value="Helicase_ATP-bd"/>
</dbReference>
<gene>
    <name evidence="4" type="ORF">PPGU16_01680</name>
</gene>
<dbReference type="InterPro" id="IPR027417">
    <property type="entry name" value="P-loop_NTPase"/>
</dbReference>